<dbReference type="AlphaFoldDB" id="A0A7K1GME1"/>
<reference evidence="1 2" key="1">
    <citation type="journal article" date="2006" name="Int. J. Syst. Evol. Microbiol.">
        <title>Myroides pelagicus sp. nov., isolated from seawater in Thailand.</title>
        <authorList>
            <person name="Yoon J."/>
            <person name="Maneerat S."/>
            <person name="Kawai F."/>
            <person name="Yokota A."/>
        </authorList>
    </citation>
    <scope>NUCLEOTIDE SEQUENCE [LARGE SCALE GENOMIC DNA]</scope>
    <source>
        <strain evidence="1 2">SM1T</strain>
    </source>
</reference>
<evidence type="ECO:0000313" key="2">
    <source>
        <dbReference type="Proteomes" id="UP000488936"/>
    </source>
</evidence>
<dbReference type="Proteomes" id="UP000488936">
    <property type="component" value="Unassembled WGS sequence"/>
</dbReference>
<dbReference type="Pfam" id="PF05096">
    <property type="entry name" value="Glu_cyclase_2"/>
    <property type="match status" value="1"/>
</dbReference>
<dbReference type="OrthoDB" id="9783700at2"/>
<keyword evidence="2" id="KW-1185">Reference proteome</keyword>
<dbReference type="SUPFAM" id="SSF63825">
    <property type="entry name" value="YWTD domain"/>
    <property type="match status" value="1"/>
</dbReference>
<organism evidence="1 2">
    <name type="scientific">Myroides pelagicus</name>
    <dbReference type="NCBI Taxonomy" id="270914"/>
    <lineage>
        <taxon>Bacteria</taxon>
        <taxon>Pseudomonadati</taxon>
        <taxon>Bacteroidota</taxon>
        <taxon>Flavobacteriia</taxon>
        <taxon>Flavobacteriales</taxon>
        <taxon>Flavobacteriaceae</taxon>
        <taxon>Myroides</taxon>
    </lineage>
</organism>
<dbReference type="RefSeq" id="WP_155035970.1">
    <property type="nucleotide sequence ID" value="NZ_JAYMMG010000004.1"/>
</dbReference>
<comment type="caution">
    <text evidence="1">The sequence shown here is derived from an EMBL/GenBank/DDBJ whole genome shotgun (WGS) entry which is preliminary data.</text>
</comment>
<evidence type="ECO:0000313" key="1">
    <source>
        <dbReference type="EMBL" id="MTH29978.1"/>
    </source>
</evidence>
<dbReference type="PANTHER" id="PTHR31270:SF1">
    <property type="entry name" value="GLUTAMINYL-PEPTIDE CYCLOTRANSFERASE"/>
    <property type="match status" value="1"/>
</dbReference>
<dbReference type="InterPro" id="IPR015943">
    <property type="entry name" value="WD40/YVTN_repeat-like_dom_sf"/>
</dbReference>
<proteinExistence type="predicted"/>
<dbReference type="PROSITE" id="PS51257">
    <property type="entry name" value="PROKAR_LIPOPROTEIN"/>
    <property type="match status" value="1"/>
</dbReference>
<sequence length="363" mass="41030">MKKYNLLVALSLGIAFISCSNKKNLEKNVISIDTTQLKRTYSANEEAKFTLKTVENAEIDSVAYFLDNKKIGSVKNNDVLKYALNQEKLGKKEVKAIAYADNNTREFDYTIEIVSAFNPIEYDYKIIKTYPHDQNAYTQGLEFHKGILYESTGNGEGGGSTGKGTGKKGKSSVRKVDYKTGKVIQINELDDIIFGEGCTILNNKLYQLTYLNKEAFTYNLETLAKEETLKYFADVEGWGLTNDGEFLYMSVGSEKIYKVNPKTFELVDTISVYSPKGALPYINELEWVDGKIYANVYGYNSIVIIDPKTGALEGLINFNDLLNLTTYHDDRDVFNGVAYNPETKTFFVTGKNWDKLFEIQIIK</sequence>
<gene>
    <name evidence="1" type="ORF">GJV77_08630</name>
</gene>
<dbReference type="EMBL" id="WMJY01000017">
    <property type="protein sequence ID" value="MTH29978.1"/>
    <property type="molecule type" value="Genomic_DNA"/>
</dbReference>
<keyword evidence="1" id="KW-0808">Transferase</keyword>
<dbReference type="PANTHER" id="PTHR31270">
    <property type="entry name" value="GLUTAMINYL-PEPTIDE CYCLOTRANSFERASE"/>
    <property type="match status" value="1"/>
</dbReference>
<protein>
    <submittedName>
        <fullName evidence="1">Glutaminyl-peptide cyclotransferase</fullName>
    </submittedName>
</protein>
<dbReference type="Gene3D" id="2.130.10.10">
    <property type="entry name" value="YVTN repeat-like/Quinoprotein amine dehydrogenase"/>
    <property type="match status" value="1"/>
</dbReference>
<accession>A0A7K1GME1</accession>
<name>A0A7K1GME1_9FLAO</name>
<dbReference type="GO" id="GO:0016603">
    <property type="term" value="F:glutaminyl-peptide cyclotransferase activity"/>
    <property type="evidence" value="ECO:0007669"/>
    <property type="project" value="InterPro"/>
</dbReference>
<dbReference type="InterPro" id="IPR007788">
    <property type="entry name" value="QCT"/>
</dbReference>